<dbReference type="PROSITE" id="PS51257">
    <property type="entry name" value="PROKAR_LIPOPROTEIN"/>
    <property type="match status" value="1"/>
</dbReference>
<reference evidence="4 5" key="1">
    <citation type="submission" date="2020-08" db="EMBL/GenBank/DDBJ databases">
        <authorList>
            <person name="Mo P."/>
        </authorList>
    </citation>
    <scope>NUCLEOTIDE SEQUENCE [LARGE SCALE GENOMIC DNA]</scope>
    <source>
        <strain evidence="4 5">CGMCC 4.1532</strain>
    </source>
</reference>
<accession>A0A7G7MFL9</accession>
<protein>
    <submittedName>
        <fullName evidence="4">DUF2807 domain-containing protein</fullName>
    </submittedName>
</protein>
<dbReference type="Proteomes" id="UP000515728">
    <property type="component" value="Chromosome"/>
</dbReference>
<dbReference type="PANTHER" id="PTHR39200">
    <property type="entry name" value="HYPOTHETICAL EXPORTED PROTEIN"/>
    <property type="match status" value="1"/>
</dbReference>
<feature type="compositionally biased region" description="Low complexity" evidence="1">
    <location>
        <begin position="23"/>
        <end position="44"/>
    </location>
</feature>
<feature type="signal peptide" evidence="2">
    <location>
        <begin position="1"/>
        <end position="23"/>
    </location>
</feature>
<feature type="domain" description="Putative auto-transporter adhesin head GIN" evidence="3">
    <location>
        <begin position="52"/>
        <end position="213"/>
    </location>
</feature>
<organism evidence="4 5">
    <name type="scientific">Pseudonocardia petroleophila</name>
    <dbReference type="NCBI Taxonomy" id="37331"/>
    <lineage>
        <taxon>Bacteria</taxon>
        <taxon>Bacillati</taxon>
        <taxon>Actinomycetota</taxon>
        <taxon>Actinomycetes</taxon>
        <taxon>Pseudonocardiales</taxon>
        <taxon>Pseudonocardiaceae</taxon>
        <taxon>Pseudonocardia</taxon>
    </lineage>
</organism>
<dbReference type="Gene3D" id="2.160.20.120">
    <property type="match status" value="1"/>
</dbReference>
<keyword evidence="5" id="KW-1185">Reference proteome</keyword>
<proteinExistence type="predicted"/>
<evidence type="ECO:0000256" key="2">
    <source>
        <dbReference type="SAM" id="SignalP"/>
    </source>
</evidence>
<dbReference type="AlphaFoldDB" id="A0A7G7MFL9"/>
<feature type="chain" id="PRO_5028908790" evidence="2">
    <location>
        <begin position="24"/>
        <end position="228"/>
    </location>
</feature>
<sequence length="228" mass="22415">MRRRLPLLVAVLAAALTACGTGAAPSASPADAPADAPVGTAGTGETREVGGFTGVELSTVGTLLIDRTGTESLTIEAEPAVLPLLTSEVSGGVLRLGVAPGEEVATREPIVYRLTVAALDSLSVSGAGDATATNLDTDRLVVDVDGAGDVTLSGTADTQVVTLGGAGDYDAGDLLSATVEITVDGAGDAVVNASDRLDATVGGAGSVEYVGDPQVTRDVSGVGSVEPR</sequence>
<evidence type="ECO:0000259" key="3">
    <source>
        <dbReference type="Pfam" id="PF10988"/>
    </source>
</evidence>
<dbReference type="RefSeq" id="WP_185718334.1">
    <property type="nucleotide sequence ID" value="NZ_BAAAWI010000001.1"/>
</dbReference>
<gene>
    <name evidence="4" type="ORF">H6H00_26280</name>
</gene>
<evidence type="ECO:0000313" key="4">
    <source>
        <dbReference type="EMBL" id="QNG51580.1"/>
    </source>
</evidence>
<dbReference type="PANTHER" id="PTHR39200:SF1">
    <property type="entry name" value="AUTO-TRANSPORTER ADHESIN HEAD GIN DOMAIN-CONTAINING PROTEIN-RELATED"/>
    <property type="match status" value="1"/>
</dbReference>
<feature type="region of interest" description="Disordered" evidence="1">
    <location>
        <begin position="23"/>
        <end position="50"/>
    </location>
</feature>
<dbReference type="Pfam" id="PF10988">
    <property type="entry name" value="DUF2807"/>
    <property type="match status" value="1"/>
</dbReference>
<evidence type="ECO:0000256" key="1">
    <source>
        <dbReference type="SAM" id="MobiDB-lite"/>
    </source>
</evidence>
<name>A0A7G7MFL9_9PSEU</name>
<evidence type="ECO:0000313" key="5">
    <source>
        <dbReference type="Proteomes" id="UP000515728"/>
    </source>
</evidence>
<dbReference type="KEGG" id="ppel:H6H00_26280"/>
<keyword evidence="2" id="KW-0732">Signal</keyword>
<dbReference type="EMBL" id="CP060131">
    <property type="protein sequence ID" value="QNG51580.1"/>
    <property type="molecule type" value="Genomic_DNA"/>
</dbReference>
<dbReference type="InterPro" id="IPR021255">
    <property type="entry name" value="DUF2807"/>
</dbReference>